<comment type="catalytic activity">
    <reaction evidence="11">
        <text>N(6)-(2E)-butenoyl-L-lysyl-[protein] + H2O = (2E)-2-butenoate + L-lysyl-[protein]</text>
        <dbReference type="Rhea" id="RHEA:69172"/>
        <dbReference type="Rhea" id="RHEA-COMP:9752"/>
        <dbReference type="Rhea" id="RHEA-COMP:13707"/>
        <dbReference type="ChEBI" id="CHEBI:15377"/>
        <dbReference type="ChEBI" id="CHEBI:29969"/>
        <dbReference type="ChEBI" id="CHEBI:35899"/>
        <dbReference type="ChEBI" id="CHEBI:137954"/>
    </reaction>
    <physiologicalReaction direction="left-to-right" evidence="11">
        <dbReference type="Rhea" id="RHEA:69173"/>
    </physiologicalReaction>
</comment>
<dbReference type="PANTHER" id="PTHR10625">
    <property type="entry name" value="HISTONE DEACETYLASE HDAC1-RELATED"/>
    <property type="match status" value="1"/>
</dbReference>
<evidence type="ECO:0000256" key="1">
    <source>
        <dbReference type="ARBA" id="ARBA00004123"/>
    </source>
</evidence>
<dbReference type="InterPro" id="IPR023801">
    <property type="entry name" value="His_deacetylse_dom"/>
</dbReference>
<comment type="caution">
    <text evidence="14">The sequence shown here is derived from an EMBL/GenBank/DDBJ whole genome shotgun (WGS) entry which is preliminary data.</text>
</comment>
<evidence type="ECO:0000256" key="2">
    <source>
        <dbReference type="ARBA" id="ARBA00006457"/>
    </source>
</evidence>
<proteinExistence type="inferred from homology"/>
<feature type="domain" description="Histone deacetylase" evidence="13">
    <location>
        <begin position="104"/>
        <end position="237"/>
    </location>
</feature>
<accession>A0A0L7LGC2</accession>
<comment type="catalytic activity">
    <reaction evidence="12">
        <text>N(6)-acetyl-L-lysyl-[histone] + H2O = L-lysyl-[histone] + acetate</text>
        <dbReference type="Rhea" id="RHEA:58196"/>
        <dbReference type="Rhea" id="RHEA-COMP:9845"/>
        <dbReference type="Rhea" id="RHEA-COMP:11338"/>
        <dbReference type="ChEBI" id="CHEBI:15377"/>
        <dbReference type="ChEBI" id="CHEBI:29969"/>
        <dbReference type="ChEBI" id="CHEBI:30089"/>
        <dbReference type="ChEBI" id="CHEBI:61930"/>
        <dbReference type="EC" id="3.5.1.98"/>
    </reaction>
    <physiologicalReaction direction="left-to-right" evidence="12">
        <dbReference type="Rhea" id="RHEA:58197"/>
    </physiologicalReaction>
</comment>
<dbReference type="Pfam" id="PF00850">
    <property type="entry name" value="Hist_deacetyl"/>
    <property type="match status" value="1"/>
</dbReference>
<organism evidence="14 15">
    <name type="scientific">Operophtera brumata</name>
    <name type="common">Winter moth</name>
    <name type="synonym">Phalaena brumata</name>
    <dbReference type="NCBI Taxonomy" id="104452"/>
    <lineage>
        <taxon>Eukaryota</taxon>
        <taxon>Metazoa</taxon>
        <taxon>Ecdysozoa</taxon>
        <taxon>Arthropoda</taxon>
        <taxon>Hexapoda</taxon>
        <taxon>Insecta</taxon>
        <taxon>Pterygota</taxon>
        <taxon>Neoptera</taxon>
        <taxon>Endopterygota</taxon>
        <taxon>Lepidoptera</taxon>
        <taxon>Glossata</taxon>
        <taxon>Ditrysia</taxon>
        <taxon>Geometroidea</taxon>
        <taxon>Geometridae</taxon>
        <taxon>Larentiinae</taxon>
        <taxon>Operophtera</taxon>
    </lineage>
</organism>
<keyword evidence="9" id="KW-0539">Nucleus</keyword>
<keyword evidence="5" id="KW-0378">Hydrolase</keyword>
<dbReference type="SUPFAM" id="SSF52768">
    <property type="entry name" value="Arginase/deacetylase"/>
    <property type="match status" value="1"/>
</dbReference>
<name>A0A0L7LGC2_OPEBR</name>
<evidence type="ECO:0000259" key="13">
    <source>
        <dbReference type="Pfam" id="PF00850"/>
    </source>
</evidence>
<comment type="similarity">
    <text evidence="2">Belongs to the histone deacetylase family. HD type 1 subfamily.</text>
</comment>
<evidence type="ECO:0000256" key="11">
    <source>
        <dbReference type="ARBA" id="ARBA00049193"/>
    </source>
</evidence>
<evidence type="ECO:0000313" key="15">
    <source>
        <dbReference type="Proteomes" id="UP000037510"/>
    </source>
</evidence>
<dbReference type="InterPro" id="IPR037138">
    <property type="entry name" value="His_deacetylse_dom_sf"/>
</dbReference>
<evidence type="ECO:0000256" key="9">
    <source>
        <dbReference type="ARBA" id="ARBA00023242"/>
    </source>
</evidence>
<keyword evidence="7" id="KW-0805">Transcription regulation</keyword>
<dbReference type="Gene3D" id="3.40.800.20">
    <property type="entry name" value="Histone deacetylase domain"/>
    <property type="match status" value="2"/>
</dbReference>
<evidence type="ECO:0000256" key="12">
    <source>
        <dbReference type="ARBA" id="ARBA00049416"/>
    </source>
</evidence>
<gene>
    <name evidence="14" type="ORF">OBRU01_09083</name>
</gene>
<keyword evidence="8" id="KW-0804">Transcription</keyword>
<sequence>MKSCYIWDRLKIVQASQASYGDLKDFHSERYLDHLKTLTVIDEKDGVDDDEYMPSKQDEKHGIGYDCTPVSHMFELVSTLAGGTVTAAKCLLLGEAEVAINCLSESVFTLSFHKFEPGFFPGTGSLEDIGRLDGRGYSCNFPFHAGYSDSTMEYAFDKVFDSVTKHFAPVAIVVQCGADALAHDPYGGARLSIRGYCSCLKSVLGKNKPTMLLGGESCSPGGYNYANAARLWASLTALVTGVELDEDIPEHNYWPKYGPDYTLSIQPTLAKDMNKKSYLDECIATIQGNLEKYLPLSTQPELISQETENNRLCDKNKDLKVKPDVDVYEFVD</sequence>
<dbReference type="InterPro" id="IPR023696">
    <property type="entry name" value="Ureohydrolase_dom_sf"/>
</dbReference>
<dbReference type="EC" id="3.5.1.98" evidence="3"/>
<evidence type="ECO:0000313" key="14">
    <source>
        <dbReference type="EMBL" id="KOB74460.1"/>
    </source>
</evidence>
<dbReference type="Proteomes" id="UP000037510">
    <property type="component" value="Unassembled WGS sequence"/>
</dbReference>
<evidence type="ECO:0000256" key="4">
    <source>
        <dbReference type="ARBA" id="ARBA00022491"/>
    </source>
</evidence>
<keyword evidence="6" id="KW-0156">Chromatin regulator</keyword>
<evidence type="ECO:0000256" key="5">
    <source>
        <dbReference type="ARBA" id="ARBA00022801"/>
    </source>
</evidence>
<reference evidence="14 15" key="1">
    <citation type="journal article" date="2015" name="Genome Biol. Evol.">
        <title>The genome of winter moth (Operophtera brumata) provides a genomic perspective on sexual dimorphism and phenology.</title>
        <authorList>
            <person name="Derks M.F."/>
            <person name="Smit S."/>
            <person name="Salis L."/>
            <person name="Schijlen E."/>
            <person name="Bossers A."/>
            <person name="Mateman C."/>
            <person name="Pijl A.S."/>
            <person name="de Ridder D."/>
            <person name="Groenen M.A."/>
            <person name="Visser M.E."/>
            <person name="Megens H.J."/>
        </authorList>
    </citation>
    <scope>NUCLEOTIDE SEQUENCE [LARGE SCALE GENOMIC DNA]</scope>
    <source>
        <strain evidence="14">WM2013NL</strain>
        <tissue evidence="14">Head and thorax</tissue>
    </source>
</reference>
<dbReference type="EMBL" id="JTDY01001232">
    <property type="protein sequence ID" value="KOB74460.1"/>
    <property type="molecule type" value="Genomic_DNA"/>
</dbReference>
<dbReference type="GO" id="GO:0031507">
    <property type="term" value="P:heterochromatin formation"/>
    <property type="evidence" value="ECO:0007669"/>
    <property type="project" value="TreeGrafter"/>
</dbReference>
<evidence type="ECO:0000256" key="7">
    <source>
        <dbReference type="ARBA" id="ARBA00023015"/>
    </source>
</evidence>
<dbReference type="GO" id="GO:0005634">
    <property type="term" value="C:nucleus"/>
    <property type="evidence" value="ECO:0007669"/>
    <property type="project" value="UniProtKB-SubCell"/>
</dbReference>
<dbReference type="STRING" id="104452.A0A0L7LGC2"/>
<protein>
    <recommendedName>
        <fullName evidence="3">histone deacetylase</fullName>
        <ecNumber evidence="3">3.5.1.98</ecNumber>
    </recommendedName>
</protein>
<keyword evidence="4" id="KW-0678">Repressor</keyword>
<dbReference type="GO" id="GO:0141221">
    <property type="term" value="F:histone deacetylase activity, hydrolytic mechanism"/>
    <property type="evidence" value="ECO:0007669"/>
    <property type="project" value="UniProtKB-EC"/>
</dbReference>
<comment type="catalytic activity">
    <reaction evidence="10">
        <text>N(6)-acetyl-L-lysyl-[protein] + H2O = L-lysyl-[protein] + acetate</text>
        <dbReference type="Rhea" id="RHEA:58108"/>
        <dbReference type="Rhea" id="RHEA-COMP:9752"/>
        <dbReference type="Rhea" id="RHEA-COMP:10731"/>
        <dbReference type="ChEBI" id="CHEBI:15377"/>
        <dbReference type="ChEBI" id="CHEBI:29969"/>
        <dbReference type="ChEBI" id="CHEBI:30089"/>
        <dbReference type="ChEBI" id="CHEBI:61930"/>
    </reaction>
    <physiologicalReaction direction="left-to-right" evidence="10">
        <dbReference type="Rhea" id="RHEA:58109"/>
    </physiologicalReaction>
</comment>
<comment type="subcellular location">
    <subcellularLocation>
        <location evidence="1">Nucleus</location>
    </subcellularLocation>
</comment>
<dbReference type="AlphaFoldDB" id="A0A0L7LGC2"/>
<keyword evidence="15" id="KW-1185">Reference proteome</keyword>
<evidence type="ECO:0000256" key="10">
    <source>
        <dbReference type="ARBA" id="ARBA00049136"/>
    </source>
</evidence>
<evidence type="ECO:0000256" key="6">
    <source>
        <dbReference type="ARBA" id="ARBA00022853"/>
    </source>
</evidence>
<dbReference type="PANTHER" id="PTHR10625:SF14">
    <property type="entry name" value="HISTONE DEACETYLASE 8"/>
    <property type="match status" value="1"/>
</dbReference>
<evidence type="ECO:0000256" key="8">
    <source>
        <dbReference type="ARBA" id="ARBA00023163"/>
    </source>
</evidence>
<evidence type="ECO:0000256" key="3">
    <source>
        <dbReference type="ARBA" id="ARBA00012111"/>
    </source>
</evidence>